<protein>
    <submittedName>
        <fullName evidence="1">Uncharacterized protein</fullName>
    </submittedName>
</protein>
<name>A0ACB8AZX3_9AGAM</name>
<sequence length="186" mass="20733">MNPTPWDLASSNININNVSWPSLYDPAIELVNSQSGPTRPGGSYLYEPDDIFKFTLYWTLIFHIPFYLACGTYAFLNFTFPPHRVSHEETIALTSRSLERMSLLPMKPPRVNARRSRVTFAVLVIIAFLFISLCGAVIGAAVVGFLLAGVYKAGGFYMSTWVPFIWAVIQGLIALLGIWPSVIDII</sequence>
<accession>A0ACB8AZX3</accession>
<evidence type="ECO:0000313" key="1">
    <source>
        <dbReference type="EMBL" id="KAH7918529.1"/>
    </source>
</evidence>
<gene>
    <name evidence="1" type="ORF">BV22DRAFT_1024470</name>
</gene>
<reference evidence="1" key="1">
    <citation type="journal article" date="2021" name="New Phytol.">
        <title>Evolutionary innovations through gain and loss of genes in the ectomycorrhizal Boletales.</title>
        <authorList>
            <person name="Wu G."/>
            <person name="Miyauchi S."/>
            <person name="Morin E."/>
            <person name="Kuo A."/>
            <person name="Drula E."/>
            <person name="Varga T."/>
            <person name="Kohler A."/>
            <person name="Feng B."/>
            <person name="Cao Y."/>
            <person name="Lipzen A."/>
            <person name="Daum C."/>
            <person name="Hundley H."/>
            <person name="Pangilinan J."/>
            <person name="Johnson J."/>
            <person name="Barry K."/>
            <person name="LaButti K."/>
            <person name="Ng V."/>
            <person name="Ahrendt S."/>
            <person name="Min B."/>
            <person name="Choi I.G."/>
            <person name="Park H."/>
            <person name="Plett J.M."/>
            <person name="Magnuson J."/>
            <person name="Spatafora J.W."/>
            <person name="Nagy L.G."/>
            <person name="Henrissat B."/>
            <person name="Grigoriev I.V."/>
            <person name="Yang Z.L."/>
            <person name="Xu J."/>
            <person name="Martin F.M."/>
        </authorList>
    </citation>
    <scope>NUCLEOTIDE SEQUENCE</scope>
    <source>
        <strain evidence="1">KUC20120723A-06</strain>
    </source>
</reference>
<keyword evidence="2" id="KW-1185">Reference proteome</keyword>
<dbReference type="EMBL" id="MU266773">
    <property type="protein sequence ID" value="KAH7918529.1"/>
    <property type="molecule type" value="Genomic_DNA"/>
</dbReference>
<evidence type="ECO:0000313" key="2">
    <source>
        <dbReference type="Proteomes" id="UP000790709"/>
    </source>
</evidence>
<comment type="caution">
    <text evidence="1">The sequence shown here is derived from an EMBL/GenBank/DDBJ whole genome shotgun (WGS) entry which is preliminary data.</text>
</comment>
<organism evidence="1 2">
    <name type="scientific">Leucogyrophana mollusca</name>
    <dbReference type="NCBI Taxonomy" id="85980"/>
    <lineage>
        <taxon>Eukaryota</taxon>
        <taxon>Fungi</taxon>
        <taxon>Dikarya</taxon>
        <taxon>Basidiomycota</taxon>
        <taxon>Agaricomycotina</taxon>
        <taxon>Agaricomycetes</taxon>
        <taxon>Agaricomycetidae</taxon>
        <taxon>Boletales</taxon>
        <taxon>Boletales incertae sedis</taxon>
        <taxon>Leucogyrophana</taxon>
    </lineage>
</organism>
<dbReference type="Proteomes" id="UP000790709">
    <property type="component" value="Unassembled WGS sequence"/>
</dbReference>
<proteinExistence type="predicted"/>